<accession>A0ABR4AN45</accession>
<keyword evidence="3" id="KW-1185">Reference proteome</keyword>
<dbReference type="Proteomes" id="UP001590950">
    <property type="component" value="Unassembled WGS sequence"/>
</dbReference>
<dbReference type="InterPro" id="IPR013241">
    <property type="entry name" value="RNase_P_Pop3"/>
</dbReference>
<feature type="compositionally biased region" description="Polar residues" evidence="1">
    <location>
        <begin position="261"/>
        <end position="270"/>
    </location>
</feature>
<reference evidence="2 3" key="1">
    <citation type="submission" date="2024-09" db="EMBL/GenBank/DDBJ databases">
        <title>Rethinking Asexuality: The Enigmatic Case of Functional Sexual Genes in Lepraria (Stereocaulaceae).</title>
        <authorList>
            <person name="Doellman M."/>
            <person name="Sun Y."/>
            <person name="Barcenas-Pena A."/>
            <person name="Lumbsch H.T."/>
            <person name="Grewe F."/>
        </authorList>
    </citation>
    <scope>NUCLEOTIDE SEQUENCE [LARGE SCALE GENOMIC DNA]</scope>
    <source>
        <strain evidence="2 3">Mercado 3170</strain>
    </source>
</reference>
<feature type="region of interest" description="Disordered" evidence="1">
    <location>
        <begin position="54"/>
        <end position="90"/>
    </location>
</feature>
<dbReference type="Pfam" id="PF08228">
    <property type="entry name" value="RNase_P_pop3"/>
    <property type="match status" value="1"/>
</dbReference>
<feature type="region of interest" description="Disordered" evidence="1">
    <location>
        <begin position="251"/>
        <end position="270"/>
    </location>
</feature>
<gene>
    <name evidence="2" type="ORF">N7G274_001186</name>
</gene>
<protein>
    <submittedName>
        <fullName evidence="2">Uncharacterized protein</fullName>
    </submittedName>
</protein>
<sequence length="270" mass="29899">MTSKTAIAARKPKTMFSLESPYTEVQWPLISNEDQDIILELLCSLLSPLGKYRAQHTVSSKGKRKKKRKRQQDRAVTGEEQQSSEGQISKKILPVLPEMQSHLTIGFNTTTRYLETLAQRSAPRKDSGHGPNPNMVLGLKAPLAAIFIPRFDQPSIMHSHLPLLTKTASLATPSSPPIRLVTLRKGAEERLGAALSLPRVGLVGLIEGAPECKGLIDFIRRCVPQVEVPWVQEAMKGQYLPVKVNEIETSAPLESRRKSQAPMSNALKNR</sequence>
<evidence type="ECO:0000256" key="1">
    <source>
        <dbReference type="SAM" id="MobiDB-lite"/>
    </source>
</evidence>
<proteinExistence type="predicted"/>
<dbReference type="EMBL" id="JBEFKJ010000003">
    <property type="protein sequence ID" value="KAL2047167.1"/>
    <property type="molecule type" value="Genomic_DNA"/>
</dbReference>
<dbReference type="PANTHER" id="PTHR28272">
    <property type="entry name" value="RIBONUCLEASES P/MRP PROTEIN SUBUNIT POP3"/>
    <property type="match status" value="1"/>
</dbReference>
<feature type="compositionally biased region" description="Basic residues" evidence="1">
    <location>
        <begin position="61"/>
        <end position="71"/>
    </location>
</feature>
<comment type="caution">
    <text evidence="2">The sequence shown here is derived from an EMBL/GenBank/DDBJ whole genome shotgun (WGS) entry which is preliminary data.</text>
</comment>
<organism evidence="2 3">
    <name type="scientific">Stereocaulon virgatum</name>
    <dbReference type="NCBI Taxonomy" id="373712"/>
    <lineage>
        <taxon>Eukaryota</taxon>
        <taxon>Fungi</taxon>
        <taxon>Dikarya</taxon>
        <taxon>Ascomycota</taxon>
        <taxon>Pezizomycotina</taxon>
        <taxon>Lecanoromycetes</taxon>
        <taxon>OSLEUM clade</taxon>
        <taxon>Lecanoromycetidae</taxon>
        <taxon>Lecanorales</taxon>
        <taxon>Lecanorineae</taxon>
        <taxon>Stereocaulaceae</taxon>
        <taxon>Stereocaulon</taxon>
    </lineage>
</organism>
<evidence type="ECO:0000313" key="3">
    <source>
        <dbReference type="Proteomes" id="UP001590950"/>
    </source>
</evidence>
<dbReference type="PANTHER" id="PTHR28272:SF1">
    <property type="entry name" value="RIBONUCLEASES P_MRP PROTEIN SUBUNIT POP3"/>
    <property type="match status" value="1"/>
</dbReference>
<evidence type="ECO:0000313" key="2">
    <source>
        <dbReference type="EMBL" id="KAL2047167.1"/>
    </source>
</evidence>
<name>A0ABR4AN45_9LECA</name>